<reference evidence="1 2" key="1">
    <citation type="submission" date="2017-03" db="EMBL/GenBank/DDBJ databases">
        <authorList>
            <person name="Safronova V.I."/>
            <person name="Sazanova A.L."/>
            <person name="Chirak E.R."/>
        </authorList>
    </citation>
    <scope>NUCLEOTIDE SEQUENCE [LARGE SCALE GENOMIC DNA]</scope>
    <source>
        <strain evidence="1 2">Tri-43</strain>
    </source>
</reference>
<dbReference type="InterPro" id="IPR012062">
    <property type="entry name" value="GatZ/KbaZ-like"/>
</dbReference>
<evidence type="ECO:0000313" key="2">
    <source>
        <dbReference type="Proteomes" id="UP000290767"/>
    </source>
</evidence>
<dbReference type="PANTHER" id="PTHR43975">
    <property type="entry name" value="ZGC:101858"/>
    <property type="match status" value="1"/>
</dbReference>
<dbReference type="PROSITE" id="PS00061">
    <property type="entry name" value="ADH_SHORT"/>
    <property type="match status" value="1"/>
</dbReference>
<name>A0A4Q1UBA5_RHILE</name>
<organism evidence="1 2">
    <name type="scientific">Rhizobium leguminosarum</name>
    <dbReference type="NCBI Taxonomy" id="384"/>
    <lineage>
        <taxon>Bacteria</taxon>
        <taxon>Pseudomonadati</taxon>
        <taxon>Pseudomonadota</taxon>
        <taxon>Alphaproteobacteria</taxon>
        <taxon>Hyphomicrobiales</taxon>
        <taxon>Rhizobiaceae</taxon>
        <taxon>Rhizobium/Agrobacterium group</taxon>
        <taxon>Rhizobium</taxon>
    </lineage>
</organism>
<dbReference type="SUPFAM" id="SSF51735">
    <property type="entry name" value="NAD(P)-binding Rossmann-fold domains"/>
    <property type="match status" value="1"/>
</dbReference>
<evidence type="ECO:0000313" key="1">
    <source>
        <dbReference type="EMBL" id="RXT28317.1"/>
    </source>
</evidence>
<dbReference type="SUPFAM" id="SSF51569">
    <property type="entry name" value="Aldolase"/>
    <property type="match status" value="1"/>
</dbReference>
<dbReference type="PANTHER" id="PTHR43975:SF2">
    <property type="entry name" value="EG:BACR7A4.14 PROTEIN-RELATED"/>
    <property type="match status" value="1"/>
</dbReference>
<dbReference type="Pfam" id="PF00106">
    <property type="entry name" value="adh_short"/>
    <property type="match status" value="1"/>
</dbReference>
<sequence length="677" mass="73384">MQVHLNELARLRIEGHPRGVTSVCSAHPIVLRAALRHGRQQASTVLIEATCNQVNHLGGYTGMTPSDFASLVRKIAVEEECPENLIVLGGDHLGPNPWRDRPAEEAMAEAEKMVAAYVDAGFRKIHLDASMGCKGEPVALDDETTAHRAARLAAVAEASAKKSGGAMPVYVIGTEVPPPGGADHALTTIEPTAASAALKTIEVHRRIFAEAGLGQAFGRAIGLVVQPGVEFGNHNVILYDRSKIDALKSMLTKEPQFVFEAHSTDYQGTRPLTALVEDGFPILKVGPELTFVLREALYALDAIASDLLPDYGQRPLYAAMEALMLDQPGNWSRHYHGTNAEMRWLRHYSLSDRIRYYWASAEAQDAVRQLCEALRGQIVPLPLFWQHMPAAQDFADAPLDPEQVLIWRVTKSLSDYHAACGVGKNCQSESRQEEKSMTELNGKIAAVTGAASGIGLASTEAMLAAGATVVLVDRDEKALETVCARLGERAIPLKINLLDPAECAGLLDGILSKTGKLDILHANAGTYIGGDLMETDLDTIDRMLNLNVNVVIKNVRNVIPHMIERGTGDIVVTSSVAGHSAIPWEPVYSSSKWAMTCFVQTMRRQLLKSGIRVGSVSPGPVISALLADWPEENLRKAKEAGALIEPKEVADAIIFMLTRPRNVTIRDIVVLPSAFDI</sequence>
<dbReference type="PRINTS" id="PR00081">
    <property type="entry name" value="GDHRDH"/>
</dbReference>
<dbReference type="GO" id="GO:0005975">
    <property type="term" value="P:carbohydrate metabolic process"/>
    <property type="evidence" value="ECO:0007669"/>
    <property type="project" value="InterPro"/>
</dbReference>
<dbReference type="InterPro" id="IPR013785">
    <property type="entry name" value="Aldolase_TIM"/>
</dbReference>
<dbReference type="AlphaFoldDB" id="A0A4Q1UBA5"/>
<dbReference type="EMBL" id="MZMU01000003">
    <property type="protein sequence ID" value="RXT28317.1"/>
    <property type="molecule type" value="Genomic_DNA"/>
</dbReference>
<dbReference type="Gene3D" id="1.10.400.20">
    <property type="entry name" value="putative tagatose 6-phosphate kinase domain like"/>
    <property type="match status" value="1"/>
</dbReference>
<dbReference type="Proteomes" id="UP000290767">
    <property type="component" value="Unassembled WGS sequence"/>
</dbReference>
<gene>
    <name evidence="1" type="ORF">B5P46_05850</name>
</gene>
<protein>
    <submittedName>
        <fullName evidence="1">D-tagatose-bisphosphate aldolase, class II, non-catalytic subunit</fullName>
    </submittedName>
</protein>
<dbReference type="Gene3D" id="3.40.50.720">
    <property type="entry name" value="NAD(P)-binding Rossmann-like Domain"/>
    <property type="match status" value="1"/>
</dbReference>
<dbReference type="Gene3D" id="3.20.20.70">
    <property type="entry name" value="Aldolase class I"/>
    <property type="match status" value="1"/>
</dbReference>
<dbReference type="InterPro" id="IPR036291">
    <property type="entry name" value="NAD(P)-bd_dom_sf"/>
</dbReference>
<dbReference type="InterPro" id="IPR002347">
    <property type="entry name" value="SDR_fam"/>
</dbReference>
<proteinExistence type="predicted"/>
<dbReference type="NCBIfam" id="TIGR02810">
    <property type="entry name" value="agaZ_gatZ"/>
    <property type="match status" value="1"/>
</dbReference>
<comment type="caution">
    <text evidence="1">The sequence shown here is derived from an EMBL/GenBank/DDBJ whole genome shotgun (WGS) entry which is preliminary data.</text>
</comment>
<dbReference type="InterPro" id="IPR020904">
    <property type="entry name" value="Sc_DH/Rdtase_CS"/>
</dbReference>
<dbReference type="Pfam" id="PF08013">
    <property type="entry name" value="GatZ_KbaZ-like"/>
    <property type="match status" value="1"/>
</dbReference>
<accession>A0A4Q1UBA5</accession>
<dbReference type="CDD" id="cd05233">
    <property type="entry name" value="SDR_c"/>
    <property type="match status" value="1"/>
</dbReference>